<gene>
    <name evidence="2" type="ORF">FXN65_17840</name>
</gene>
<evidence type="ECO:0000256" key="1">
    <source>
        <dbReference type="SAM" id="SignalP"/>
    </source>
</evidence>
<reference evidence="2 3" key="1">
    <citation type="submission" date="2019-08" db="EMBL/GenBank/DDBJ databases">
        <title>Whole-genome Sequencing of e-waste polymer degrading bacterium Pseudomonas sp. strain PE08.</title>
        <authorList>
            <person name="Kirdat K."/>
            <person name="Debbarma P."/>
            <person name="Narawade N."/>
            <person name="Suyal D."/>
            <person name="Thorat V."/>
            <person name="Shouche Y."/>
            <person name="Goel R."/>
            <person name="Yadav A."/>
        </authorList>
    </citation>
    <scope>NUCLEOTIDE SEQUENCE [LARGE SCALE GENOMIC DNA]</scope>
    <source>
        <strain evidence="2 3">PE08</strain>
    </source>
</reference>
<dbReference type="AlphaFoldDB" id="A0A5J6QR19"/>
<evidence type="ECO:0008006" key="4">
    <source>
        <dbReference type="Google" id="ProtNLM"/>
    </source>
</evidence>
<evidence type="ECO:0000313" key="2">
    <source>
        <dbReference type="EMBL" id="QEY63821.1"/>
    </source>
</evidence>
<dbReference type="RefSeq" id="WP_151134869.1">
    <property type="nucleotide sequence ID" value="NZ_CP043311.1"/>
</dbReference>
<feature type="chain" id="PRO_5023871796" description="DUF5666 domain-containing protein" evidence="1">
    <location>
        <begin position="25"/>
        <end position="202"/>
    </location>
</feature>
<feature type="signal peptide" evidence="1">
    <location>
        <begin position="1"/>
        <end position="24"/>
    </location>
</feature>
<protein>
    <recommendedName>
        <fullName evidence="4">DUF5666 domain-containing protein</fullName>
    </recommendedName>
</protein>
<keyword evidence="3" id="KW-1185">Reference proteome</keyword>
<dbReference type="PROSITE" id="PS51257">
    <property type="entry name" value="PROKAR_LIPOPROTEIN"/>
    <property type="match status" value="1"/>
</dbReference>
<dbReference type="EMBL" id="CP043311">
    <property type="protein sequence ID" value="QEY63821.1"/>
    <property type="molecule type" value="Genomic_DNA"/>
</dbReference>
<dbReference type="Proteomes" id="UP000327179">
    <property type="component" value="Chromosome"/>
</dbReference>
<accession>A0A5J6QR19</accession>
<sequence length="202" mass="21361">MLDASRIPALLITLGLLAACTSHAENEGLAATTSSGEAYAQGVPGSVVSETEQISAVVKAVDQKKRTFTLEDEQGNRQTFNAVPEMRNFSQLKVGDHVNAVVTHERVIELRAPGKAAEDGAAGLVATAPEGDKPGMLVANTVEITAVVKAIDTTQHTATLQFADGTRKVVRVRPDIELKSSYLNQEVVIRMTSALAISVEAP</sequence>
<keyword evidence="1" id="KW-0732">Signal</keyword>
<proteinExistence type="predicted"/>
<name>A0A5J6QR19_9GAMM</name>
<dbReference type="KEGG" id="plal:FXN65_17840"/>
<evidence type="ECO:0000313" key="3">
    <source>
        <dbReference type="Proteomes" id="UP000327179"/>
    </source>
</evidence>
<organism evidence="2 3">
    <name type="scientific">Metapseudomonas lalkuanensis</name>
    <dbReference type="NCBI Taxonomy" id="2604832"/>
    <lineage>
        <taxon>Bacteria</taxon>
        <taxon>Pseudomonadati</taxon>
        <taxon>Pseudomonadota</taxon>
        <taxon>Gammaproteobacteria</taxon>
        <taxon>Pseudomonadales</taxon>
        <taxon>Pseudomonadaceae</taxon>
        <taxon>Metapseudomonas</taxon>
    </lineage>
</organism>